<dbReference type="AlphaFoldDB" id="A0A7S2SWN6"/>
<accession>A0A7S2SWN6</accession>
<feature type="compositionally biased region" description="Low complexity" evidence="1">
    <location>
        <begin position="159"/>
        <end position="174"/>
    </location>
</feature>
<dbReference type="EMBL" id="HBHJ01032921">
    <property type="protein sequence ID" value="CAD9710823.1"/>
    <property type="molecule type" value="Transcribed_RNA"/>
</dbReference>
<gene>
    <name evidence="2" type="ORF">RMAR1173_LOCUS21817</name>
</gene>
<feature type="compositionally biased region" description="Polar residues" evidence="1">
    <location>
        <begin position="175"/>
        <end position="191"/>
    </location>
</feature>
<protein>
    <submittedName>
        <fullName evidence="2">Uncharacterized protein</fullName>
    </submittedName>
</protein>
<sequence>MGFPLPWCPHSLVLPSKATEALEFMCKVRRAACPNKGFMRQLQEWCHSAGRDDCTRLLLQQSQEAPGLGHQAMNRADLTHVQSSGLWTSAILDTSEERLQALYKRQQAAVKGLVEAAGGEAALTGDTGLRWALASPSPESPALRGPSGTTATQQPKAHPSPSSPMASTTAGPSSFSTPKGSKKATPNSKSSMYGGERPF</sequence>
<proteinExistence type="predicted"/>
<reference evidence="2" key="1">
    <citation type="submission" date="2021-01" db="EMBL/GenBank/DDBJ databases">
        <authorList>
            <person name="Corre E."/>
            <person name="Pelletier E."/>
            <person name="Niang G."/>
            <person name="Scheremetjew M."/>
            <person name="Finn R."/>
            <person name="Kale V."/>
            <person name="Holt S."/>
            <person name="Cochrane G."/>
            <person name="Meng A."/>
            <person name="Brown T."/>
            <person name="Cohen L."/>
        </authorList>
    </citation>
    <scope>NUCLEOTIDE SEQUENCE</scope>
    <source>
        <strain evidence="2">CCMP1243</strain>
    </source>
</reference>
<name>A0A7S2SWN6_9STRA</name>
<dbReference type="Gene3D" id="3.90.190.10">
    <property type="entry name" value="Protein tyrosine phosphatase superfamily"/>
    <property type="match status" value="1"/>
</dbReference>
<organism evidence="2">
    <name type="scientific">Rhizochromulina marina</name>
    <dbReference type="NCBI Taxonomy" id="1034831"/>
    <lineage>
        <taxon>Eukaryota</taxon>
        <taxon>Sar</taxon>
        <taxon>Stramenopiles</taxon>
        <taxon>Ochrophyta</taxon>
        <taxon>Dictyochophyceae</taxon>
        <taxon>Rhizochromulinales</taxon>
        <taxon>Rhizochromulina</taxon>
    </lineage>
</organism>
<evidence type="ECO:0000256" key="1">
    <source>
        <dbReference type="SAM" id="MobiDB-lite"/>
    </source>
</evidence>
<feature type="region of interest" description="Disordered" evidence="1">
    <location>
        <begin position="132"/>
        <end position="199"/>
    </location>
</feature>
<dbReference type="InterPro" id="IPR029021">
    <property type="entry name" value="Prot-tyrosine_phosphatase-like"/>
</dbReference>
<evidence type="ECO:0000313" key="2">
    <source>
        <dbReference type="EMBL" id="CAD9710823.1"/>
    </source>
</evidence>